<evidence type="ECO:0000313" key="2">
    <source>
        <dbReference type="EMBL" id="PVX97668.1"/>
    </source>
</evidence>
<evidence type="ECO:0000313" key="3">
    <source>
        <dbReference type="Proteomes" id="UP000245712"/>
    </source>
</evidence>
<name>A0ABX5KZK7_9BURK</name>
<reference evidence="2 3" key="1">
    <citation type="submission" date="2018-05" db="EMBL/GenBank/DDBJ databases">
        <title>Genomic Encyclopedia of Type Strains, Phase IV (KMG-V): Genome sequencing to study the core and pangenomes of soil and plant-associated prokaryotes.</title>
        <authorList>
            <person name="Whitman W."/>
        </authorList>
    </citation>
    <scope>NUCLEOTIDE SEQUENCE [LARGE SCALE GENOMIC DNA]</scope>
    <source>
        <strain evidence="2 3">SCZa-39</strain>
    </source>
</reference>
<protein>
    <submittedName>
        <fullName evidence="2">Uncharacterized protein</fullName>
    </submittedName>
</protein>
<proteinExistence type="predicted"/>
<keyword evidence="1" id="KW-1133">Transmembrane helix</keyword>
<keyword evidence="1" id="KW-0812">Transmembrane</keyword>
<dbReference type="EMBL" id="QEOB01000001">
    <property type="protein sequence ID" value="PVX97668.1"/>
    <property type="molecule type" value="Genomic_DNA"/>
</dbReference>
<sequence length="42" mass="4617">MLYPSPIEYLTAFTLAFAGGALCSTLLHKHVDRVRKEASTHA</sequence>
<dbReference type="Proteomes" id="UP000245712">
    <property type="component" value="Unassembled WGS sequence"/>
</dbReference>
<organism evidence="2 3">
    <name type="scientific">Paraburkholderia unamae</name>
    <dbReference type="NCBI Taxonomy" id="219649"/>
    <lineage>
        <taxon>Bacteria</taxon>
        <taxon>Pseudomonadati</taxon>
        <taxon>Pseudomonadota</taxon>
        <taxon>Betaproteobacteria</taxon>
        <taxon>Burkholderiales</taxon>
        <taxon>Burkholderiaceae</taxon>
        <taxon>Paraburkholderia</taxon>
    </lineage>
</organism>
<comment type="caution">
    <text evidence="2">The sequence shown here is derived from an EMBL/GenBank/DDBJ whole genome shotgun (WGS) entry which is preliminary data.</text>
</comment>
<evidence type="ECO:0000256" key="1">
    <source>
        <dbReference type="SAM" id="Phobius"/>
    </source>
</evidence>
<feature type="transmembrane region" description="Helical" evidence="1">
    <location>
        <begin position="6"/>
        <end position="27"/>
    </location>
</feature>
<accession>A0ABX5KZK7</accession>
<gene>
    <name evidence="2" type="ORF">C7402_101382</name>
</gene>
<keyword evidence="1" id="KW-0472">Membrane</keyword>
<keyword evidence="3" id="KW-1185">Reference proteome</keyword>